<dbReference type="GO" id="GO:0098609">
    <property type="term" value="P:cell-cell adhesion"/>
    <property type="evidence" value="ECO:0007669"/>
    <property type="project" value="TreeGrafter"/>
</dbReference>
<dbReference type="EMBL" id="CAJVCH010067602">
    <property type="protein sequence ID" value="CAG7720129.1"/>
    <property type="molecule type" value="Genomic_DNA"/>
</dbReference>
<feature type="non-terminal residue" evidence="10">
    <location>
        <position position="1"/>
    </location>
</feature>
<dbReference type="InterPro" id="IPR015812">
    <property type="entry name" value="Integrin_bsu"/>
</dbReference>
<evidence type="ECO:0000256" key="3">
    <source>
        <dbReference type="ARBA" id="ARBA00022729"/>
    </source>
</evidence>
<dbReference type="GO" id="GO:0016477">
    <property type="term" value="P:cell migration"/>
    <property type="evidence" value="ECO:0007669"/>
    <property type="project" value="TreeGrafter"/>
</dbReference>
<dbReference type="GO" id="GO:0005178">
    <property type="term" value="F:integrin binding"/>
    <property type="evidence" value="ECO:0007669"/>
    <property type="project" value="TreeGrafter"/>
</dbReference>
<dbReference type="GO" id="GO:0007160">
    <property type="term" value="P:cell-matrix adhesion"/>
    <property type="evidence" value="ECO:0007669"/>
    <property type="project" value="TreeGrafter"/>
</dbReference>
<keyword evidence="6" id="KW-1015">Disulfide bond</keyword>
<organism evidence="10 11">
    <name type="scientific">Allacma fusca</name>
    <dbReference type="NCBI Taxonomy" id="39272"/>
    <lineage>
        <taxon>Eukaryota</taxon>
        <taxon>Metazoa</taxon>
        <taxon>Ecdysozoa</taxon>
        <taxon>Arthropoda</taxon>
        <taxon>Hexapoda</taxon>
        <taxon>Collembola</taxon>
        <taxon>Symphypleona</taxon>
        <taxon>Sminthuridae</taxon>
        <taxon>Allacma</taxon>
    </lineage>
</organism>
<comment type="caution">
    <text evidence="10">The sequence shown here is derived from an EMBL/GenBank/DDBJ whole genome shotgun (WGS) entry which is preliminary data.</text>
</comment>
<dbReference type="GO" id="GO:0033627">
    <property type="term" value="P:cell adhesion mediated by integrin"/>
    <property type="evidence" value="ECO:0007669"/>
    <property type="project" value="TreeGrafter"/>
</dbReference>
<keyword evidence="5" id="KW-1133">Transmembrane helix</keyword>
<sequence>MTEGLGEIKLCIKMGHSHRHAVFYGLCKLNSINNYIASAIISALTSHYVKCESFCWEKQSCGECIQTRGCSWCKMSAFEGPRCGGVELEKYNCAKEDIVSGSPESEGQEDRSRSTPRSSSSFYPPEYKVRLRVGEKINLTARFSFERKRSLDLYYLLDASCTMQKFRKGLTDLAGDLTTRLAEITKDIRLGFGSFIDKPVMPFISDPQDAVSGSVRNCDGIPMVETYGFRNYLPLSDDTAEFTQSVKNSHVSGNYDLPEGGLDALLQAAVCKKEIGWRDETLRIVVLATDDKSFHITGDGK</sequence>
<keyword evidence="11" id="KW-1185">Reference proteome</keyword>
<keyword evidence="1" id="KW-0245">EGF-like domain</keyword>
<dbReference type="AlphaFoldDB" id="A0A8J2K4X6"/>
<dbReference type="InterPro" id="IPR002369">
    <property type="entry name" value="Integrin_bsu_VWA"/>
</dbReference>
<dbReference type="GO" id="GO:0005925">
    <property type="term" value="C:focal adhesion"/>
    <property type="evidence" value="ECO:0007669"/>
    <property type="project" value="TreeGrafter"/>
</dbReference>
<dbReference type="GO" id="GO:0008305">
    <property type="term" value="C:integrin complex"/>
    <property type="evidence" value="ECO:0007669"/>
    <property type="project" value="TreeGrafter"/>
</dbReference>
<keyword evidence="5" id="KW-0472">Membrane</keyword>
<evidence type="ECO:0000256" key="7">
    <source>
        <dbReference type="ARBA" id="ARBA00023180"/>
    </source>
</evidence>
<dbReference type="OrthoDB" id="410592at2759"/>
<evidence type="ECO:0000313" key="11">
    <source>
        <dbReference type="Proteomes" id="UP000708208"/>
    </source>
</evidence>
<dbReference type="GO" id="GO:0009986">
    <property type="term" value="C:cell surface"/>
    <property type="evidence" value="ECO:0007669"/>
    <property type="project" value="TreeGrafter"/>
</dbReference>
<dbReference type="GO" id="GO:0007229">
    <property type="term" value="P:integrin-mediated signaling pathway"/>
    <property type="evidence" value="ECO:0007669"/>
    <property type="project" value="TreeGrafter"/>
</dbReference>
<dbReference type="Pfam" id="PF17205">
    <property type="entry name" value="PSI_integrin"/>
    <property type="match status" value="1"/>
</dbReference>
<evidence type="ECO:0000256" key="2">
    <source>
        <dbReference type="ARBA" id="ARBA00022692"/>
    </source>
</evidence>
<evidence type="ECO:0000256" key="1">
    <source>
        <dbReference type="ARBA" id="ARBA00022536"/>
    </source>
</evidence>
<evidence type="ECO:0000256" key="6">
    <source>
        <dbReference type="ARBA" id="ARBA00023157"/>
    </source>
</evidence>
<dbReference type="SMART" id="SM00187">
    <property type="entry name" value="INB"/>
    <property type="match status" value="1"/>
</dbReference>
<evidence type="ECO:0000313" key="10">
    <source>
        <dbReference type="EMBL" id="CAG7720129.1"/>
    </source>
</evidence>
<proteinExistence type="predicted"/>
<evidence type="ECO:0000259" key="9">
    <source>
        <dbReference type="SMART" id="SM00187"/>
    </source>
</evidence>
<evidence type="ECO:0000256" key="5">
    <source>
        <dbReference type="ARBA" id="ARBA00022989"/>
    </source>
</evidence>
<dbReference type="PANTHER" id="PTHR10082">
    <property type="entry name" value="INTEGRIN BETA SUBUNIT"/>
    <property type="match status" value="1"/>
</dbReference>
<reference evidence="10" key="1">
    <citation type="submission" date="2021-06" db="EMBL/GenBank/DDBJ databases">
        <authorList>
            <person name="Hodson N. C."/>
            <person name="Mongue J. A."/>
            <person name="Jaron S. K."/>
        </authorList>
    </citation>
    <scope>NUCLEOTIDE SEQUENCE</scope>
</reference>
<evidence type="ECO:0000256" key="8">
    <source>
        <dbReference type="SAM" id="MobiDB-lite"/>
    </source>
</evidence>
<dbReference type="PANTHER" id="PTHR10082:SF3">
    <property type="entry name" value="INTEGRIN BETA-LIKE PROTEIN 1"/>
    <property type="match status" value="1"/>
</dbReference>
<feature type="domain" description="Integrin beta subunit VWA" evidence="9">
    <location>
        <begin position="60"/>
        <end position="301"/>
    </location>
</feature>
<evidence type="ECO:0000256" key="4">
    <source>
        <dbReference type="ARBA" id="ARBA00022737"/>
    </source>
</evidence>
<dbReference type="InterPro" id="IPR033760">
    <property type="entry name" value="Integrin_beta_N"/>
</dbReference>
<dbReference type="Pfam" id="PF00362">
    <property type="entry name" value="Integrin_beta"/>
    <property type="match status" value="1"/>
</dbReference>
<keyword evidence="3" id="KW-0732">Signal</keyword>
<gene>
    <name evidence="10" type="ORF">AFUS01_LOCUS9416</name>
</gene>
<name>A0A8J2K4X6_9HEXA</name>
<feature type="region of interest" description="Disordered" evidence="8">
    <location>
        <begin position="100"/>
        <end position="121"/>
    </location>
</feature>
<protein>
    <recommendedName>
        <fullName evidence="9">Integrin beta subunit VWA domain-containing protein</fullName>
    </recommendedName>
</protein>
<keyword evidence="7" id="KW-0325">Glycoprotein</keyword>
<keyword evidence="4" id="KW-0677">Repeat</keyword>
<keyword evidence="2" id="KW-0812">Transmembrane</keyword>
<dbReference type="Proteomes" id="UP000708208">
    <property type="component" value="Unassembled WGS sequence"/>
</dbReference>
<accession>A0A8J2K4X6</accession>